<evidence type="ECO:0000313" key="2">
    <source>
        <dbReference type="Proteomes" id="UP000199223"/>
    </source>
</evidence>
<name>A0A1H7AB74_9DEIO</name>
<reference evidence="2" key="1">
    <citation type="submission" date="2016-10" db="EMBL/GenBank/DDBJ databases">
        <authorList>
            <person name="Varghese N."/>
            <person name="Submissions S."/>
        </authorList>
    </citation>
    <scope>NUCLEOTIDE SEQUENCE [LARGE SCALE GENOMIC DNA]</scope>
    <source>
        <strain evidence="2">CGMCC 1.10218</strain>
    </source>
</reference>
<keyword evidence="2" id="KW-1185">Reference proteome</keyword>
<dbReference type="Proteomes" id="UP000199223">
    <property type="component" value="Unassembled WGS sequence"/>
</dbReference>
<dbReference type="RefSeq" id="WP_177183182.1">
    <property type="nucleotide sequence ID" value="NZ_FNZA01000011.1"/>
</dbReference>
<accession>A0A1H7AB74</accession>
<dbReference type="STRING" id="856736.SAMN04488058_11136"/>
<gene>
    <name evidence="1" type="ORF">SAMN04488058_11136</name>
</gene>
<dbReference type="AlphaFoldDB" id="A0A1H7AB74"/>
<evidence type="ECO:0000313" key="1">
    <source>
        <dbReference type="EMBL" id="SEJ58265.1"/>
    </source>
</evidence>
<proteinExistence type="predicted"/>
<dbReference type="EMBL" id="FNZA01000011">
    <property type="protein sequence ID" value="SEJ58265.1"/>
    <property type="molecule type" value="Genomic_DNA"/>
</dbReference>
<protein>
    <submittedName>
        <fullName evidence="1">Uncharacterized protein</fullName>
    </submittedName>
</protein>
<organism evidence="1 2">
    <name type="scientific">Deinococcus reticulitermitis</name>
    <dbReference type="NCBI Taxonomy" id="856736"/>
    <lineage>
        <taxon>Bacteria</taxon>
        <taxon>Thermotogati</taxon>
        <taxon>Deinococcota</taxon>
        <taxon>Deinococci</taxon>
        <taxon>Deinococcales</taxon>
        <taxon>Deinococcaceae</taxon>
        <taxon>Deinococcus</taxon>
    </lineage>
</organism>
<dbReference type="PROSITE" id="PS51257">
    <property type="entry name" value="PROKAR_LIPOPROTEIN"/>
    <property type="match status" value="1"/>
</dbReference>
<sequence length="53" mass="5563">MRRRLFGVLAVLILLGCLIVIVLDGQGAFGQIPAPGPWPVEAPASPGSYGEMK</sequence>